<sequence length="638" mass="69178">MSVFSTLHGNTIAESHWYLGKTTDDMSNISLVFISILRNFVLTAWVIPLSLFVTLELARFFNKLFNEADLHVNIEGMGAAGHMNVRSSNLIETLGCIDYVLTDKTGTLTQNSMVFKGLGLPDGGSLHTSGDINDLMLRGWKKHIIECDPALYAEKGMLEGYCFNLFIVLVDCRCIAIGVVSSSGYSDGKEMFGSIPAHSLGSGMSMTTSVLAEYFPPPSYNSSLMCGFSGVIQPHWIIHDLQASAALSPSEEVDDSASSFAISTYYNPCNSLSSVLPFNMFTHEGLISCGGDQMTLSFDGMRSEFLKWEINLDSSAYGSNLIAGALCDATLTTVGSDGAIEATISDLLEEGFMLSDVGKTISFAVSSCFIVSIESSSKAQCILSESNLKTSTDSTTVDTWELFDGGNLSPIVGTNISVTLADSTLTIEGVFEGLCLDHGEIYLFIAGTGSLADSTGFSGTANITSSFMFLVTGENSAYVGSGSQFYGIRVDGINGSYTGFNFGYFAQNSADMLVPSYFSFVTSRSFSMDDISSLQLTPAYSFSHLPCNTCGGFQVEQLPSMRIDKDDSFAISIQSTPITSLFPYNVDISAYISNGWVVKNLISMVEPYENSDLLEWYSDEFYFWNSLKSGNFYDNRIC</sequence>
<accession>A0ABQ5KLZ4</accession>
<dbReference type="Gene3D" id="1.20.1110.10">
    <property type="entry name" value="Calcium-transporting ATPase, transmembrane domain"/>
    <property type="match status" value="1"/>
</dbReference>
<evidence type="ECO:0000256" key="1">
    <source>
        <dbReference type="ARBA" id="ARBA00004370"/>
    </source>
</evidence>
<protein>
    <recommendedName>
        <fullName evidence="8">P-type phospholipid transporter</fullName>
    </recommendedName>
</protein>
<keyword evidence="4 5" id="KW-0472">Membrane</keyword>
<feature type="transmembrane region" description="Helical" evidence="5">
    <location>
        <begin position="29"/>
        <end position="55"/>
    </location>
</feature>
<dbReference type="EMBL" id="BQXS01009972">
    <property type="protein sequence ID" value="GKT32339.1"/>
    <property type="molecule type" value="Genomic_DNA"/>
</dbReference>
<dbReference type="PANTHER" id="PTHR24092">
    <property type="entry name" value="PROBABLE PHOSPHOLIPID-TRANSPORTING ATPASE"/>
    <property type="match status" value="1"/>
</dbReference>
<dbReference type="PROSITE" id="PS00154">
    <property type="entry name" value="ATPASE_E1_E2"/>
    <property type="match status" value="1"/>
</dbReference>
<dbReference type="Gene3D" id="3.40.1110.10">
    <property type="entry name" value="Calcium-transporting ATPase, cytoplasmic domain N"/>
    <property type="match status" value="1"/>
</dbReference>
<proteinExistence type="predicted"/>
<organism evidence="6 7">
    <name type="scientific">Aduncisulcus paluster</name>
    <dbReference type="NCBI Taxonomy" id="2918883"/>
    <lineage>
        <taxon>Eukaryota</taxon>
        <taxon>Metamonada</taxon>
        <taxon>Carpediemonas-like organisms</taxon>
        <taxon>Aduncisulcus</taxon>
    </lineage>
</organism>
<name>A0ABQ5KLZ4_9EUKA</name>
<evidence type="ECO:0000256" key="4">
    <source>
        <dbReference type="ARBA" id="ARBA00023136"/>
    </source>
</evidence>
<evidence type="ECO:0000256" key="2">
    <source>
        <dbReference type="ARBA" id="ARBA00022692"/>
    </source>
</evidence>
<dbReference type="InterPro" id="IPR018303">
    <property type="entry name" value="ATPase_P-typ_P_site"/>
</dbReference>
<evidence type="ECO:0008006" key="8">
    <source>
        <dbReference type="Google" id="ProtNLM"/>
    </source>
</evidence>
<gene>
    <name evidence="6" type="ORF">ADUPG1_006518</name>
</gene>
<dbReference type="Proteomes" id="UP001057375">
    <property type="component" value="Unassembled WGS sequence"/>
</dbReference>
<evidence type="ECO:0000256" key="5">
    <source>
        <dbReference type="SAM" id="Phobius"/>
    </source>
</evidence>
<evidence type="ECO:0000313" key="6">
    <source>
        <dbReference type="EMBL" id="GKT32339.1"/>
    </source>
</evidence>
<dbReference type="InterPro" id="IPR023214">
    <property type="entry name" value="HAD_sf"/>
</dbReference>
<keyword evidence="3 5" id="KW-1133">Transmembrane helix</keyword>
<dbReference type="Gene3D" id="3.40.50.1000">
    <property type="entry name" value="HAD superfamily/HAD-like"/>
    <property type="match status" value="1"/>
</dbReference>
<comment type="caution">
    <text evidence="6">The sequence shown here is derived from an EMBL/GenBank/DDBJ whole genome shotgun (WGS) entry which is preliminary data.</text>
</comment>
<reference evidence="6" key="1">
    <citation type="submission" date="2022-03" db="EMBL/GenBank/DDBJ databases">
        <title>Draft genome sequence of Aduncisulcus paluster, a free-living microaerophilic Fornicata.</title>
        <authorList>
            <person name="Yuyama I."/>
            <person name="Kume K."/>
            <person name="Tamura T."/>
            <person name="Inagaki Y."/>
            <person name="Hashimoto T."/>
        </authorList>
    </citation>
    <scope>NUCLEOTIDE SEQUENCE</scope>
    <source>
        <strain evidence="6">NY0171</strain>
    </source>
</reference>
<evidence type="ECO:0000313" key="7">
    <source>
        <dbReference type="Proteomes" id="UP001057375"/>
    </source>
</evidence>
<keyword evidence="7" id="KW-1185">Reference proteome</keyword>
<dbReference type="InterPro" id="IPR023299">
    <property type="entry name" value="ATPase_P-typ_cyto_dom_N"/>
</dbReference>
<evidence type="ECO:0000256" key="3">
    <source>
        <dbReference type="ARBA" id="ARBA00022989"/>
    </source>
</evidence>
<keyword evidence="2 5" id="KW-0812">Transmembrane</keyword>
<comment type="subcellular location">
    <subcellularLocation>
        <location evidence="1">Membrane</location>
    </subcellularLocation>
</comment>